<evidence type="ECO:0000256" key="1">
    <source>
        <dbReference type="ARBA" id="ARBA00022723"/>
    </source>
</evidence>
<keyword evidence="4" id="KW-0804">Transcription</keyword>
<dbReference type="GO" id="GO:0046872">
    <property type="term" value="F:metal ion binding"/>
    <property type="evidence" value="ECO:0007669"/>
    <property type="project" value="UniProtKB-KW"/>
</dbReference>
<proteinExistence type="predicted"/>
<evidence type="ECO:0000256" key="5">
    <source>
        <dbReference type="ARBA" id="ARBA00023242"/>
    </source>
</evidence>
<reference evidence="6" key="1">
    <citation type="journal article" date="2020" name="Stud. Mycol.">
        <title>101 Dothideomycetes genomes: a test case for predicting lifestyles and emergence of pathogens.</title>
        <authorList>
            <person name="Haridas S."/>
            <person name="Albert R."/>
            <person name="Binder M."/>
            <person name="Bloem J."/>
            <person name="Labutti K."/>
            <person name="Salamov A."/>
            <person name="Andreopoulos B."/>
            <person name="Baker S."/>
            <person name="Barry K."/>
            <person name="Bills G."/>
            <person name="Bluhm B."/>
            <person name="Cannon C."/>
            <person name="Castanera R."/>
            <person name="Culley D."/>
            <person name="Daum C."/>
            <person name="Ezra D."/>
            <person name="Gonzalez J."/>
            <person name="Henrissat B."/>
            <person name="Kuo A."/>
            <person name="Liang C."/>
            <person name="Lipzen A."/>
            <person name="Lutzoni F."/>
            <person name="Magnuson J."/>
            <person name="Mondo S."/>
            <person name="Nolan M."/>
            <person name="Ohm R."/>
            <person name="Pangilinan J."/>
            <person name="Park H.-J."/>
            <person name="Ramirez L."/>
            <person name="Alfaro M."/>
            <person name="Sun H."/>
            <person name="Tritt A."/>
            <person name="Yoshinaga Y."/>
            <person name="Zwiers L.-H."/>
            <person name="Turgeon B."/>
            <person name="Goodwin S."/>
            <person name="Spatafora J."/>
            <person name="Crous P."/>
            <person name="Grigoriev I."/>
        </authorList>
    </citation>
    <scope>NUCLEOTIDE SEQUENCE</scope>
    <source>
        <strain evidence="6">CBS 279.74</strain>
    </source>
</reference>
<sequence length="788" mass="89853">MEAATTPFNLVACLPCAKAKAKCDKMAKRYPDIQLLLKQPVQPLQTMIPTPKPSPTSLECDGSNVDSSLHNFFSNDSDTGFMQLDTLERFQWTHPTSGPEDNAGNFSLEIGEFGIRSFDPEVLADQTSLAGDSATAFEFSFHDSDMHSFQSADLSSELHEIPNALTSSETPGHQTISSNASEENWPYVRCNPSITQPDNLLTGEIYLMRLEETLNDPTVWTQDNGARWHVQSSTYLTQFQIQPVSDSVRDKLMVISQGLLNRARDIHRTTRTKQFLKAQSSFTTSFTRFFILPPSTVLDYYLRIYACSVEQYLPFFPTATLSLTQLAIANDEKSSVVLLLLMIAHGAMGSPLPEARRFASGLIETCLMLHCALLFVHAASWSGTKWHMTFAFAQIRMYLSIFRFSGLLDSRKSLHGDINSTNQGESTWRRWQMQEKNNRLIYCWVTLDQEVHLFQDRQQEFDVNDLNALMPQSDELWKARSVHTWQKIWHETNYFHVRDNQPSDAQRSLAMLFKKFMNKELSNGKAVSLAELKLLLHPLQALIYHLNKSLVYWCNAGNQRLFQTLLAQFEDVQYHLREWYMISSRTIQPSDRAHGCSTMVMFHLISLNAITFFPDIERLARGELPKEQFWNTLGTGKRCCDETSQIWCHSGQVLRYFRKMRVCDRPHRWSASIYRVALCMWAASIATPMKDSATPSNNREQIAVDALPFNHTSIVRYMRYHDGIPVLSNSDGSAAQLDKPIDVVQHCITVLEEQSQLDEGISAGSRLDEGISAKLSELVKRWKLREAS</sequence>
<keyword evidence="3" id="KW-0805">Transcription regulation</keyword>
<accession>A0A6G1KKG8</accession>
<evidence type="ECO:0000256" key="2">
    <source>
        <dbReference type="ARBA" id="ARBA00022833"/>
    </source>
</evidence>
<dbReference type="PANTHER" id="PTHR47660">
    <property type="entry name" value="TRANSCRIPTION FACTOR WITH C2H2 AND ZN(2)-CYS(6) DNA BINDING DOMAIN (EUROFUNG)-RELATED-RELATED"/>
    <property type="match status" value="1"/>
</dbReference>
<keyword evidence="5" id="KW-0539">Nucleus</keyword>
<name>A0A6G1KKG8_9PLEO</name>
<keyword evidence="2" id="KW-0862">Zinc</keyword>
<evidence type="ECO:0000313" key="6">
    <source>
        <dbReference type="EMBL" id="KAF2713329.1"/>
    </source>
</evidence>
<dbReference type="OrthoDB" id="40579at2759"/>
<gene>
    <name evidence="6" type="ORF">K504DRAFT_479147</name>
</gene>
<organism evidence="6 7">
    <name type="scientific">Pleomassaria siparia CBS 279.74</name>
    <dbReference type="NCBI Taxonomy" id="1314801"/>
    <lineage>
        <taxon>Eukaryota</taxon>
        <taxon>Fungi</taxon>
        <taxon>Dikarya</taxon>
        <taxon>Ascomycota</taxon>
        <taxon>Pezizomycotina</taxon>
        <taxon>Dothideomycetes</taxon>
        <taxon>Pleosporomycetidae</taxon>
        <taxon>Pleosporales</taxon>
        <taxon>Pleomassariaceae</taxon>
        <taxon>Pleomassaria</taxon>
    </lineage>
</organism>
<dbReference type="PANTHER" id="PTHR47660:SF2">
    <property type="entry name" value="TRANSCRIPTION FACTOR WITH C2H2 AND ZN(2)-CYS(6) DNA BINDING DOMAIN (EUROFUNG)"/>
    <property type="match status" value="1"/>
</dbReference>
<evidence type="ECO:0000256" key="4">
    <source>
        <dbReference type="ARBA" id="ARBA00023163"/>
    </source>
</evidence>
<evidence type="ECO:0000256" key="3">
    <source>
        <dbReference type="ARBA" id="ARBA00023015"/>
    </source>
</evidence>
<evidence type="ECO:0008006" key="8">
    <source>
        <dbReference type="Google" id="ProtNLM"/>
    </source>
</evidence>
<dbReference type="Proteomes" id="UP000799428">
    <property type="component" value="Unassembled WGS sequence"/>
</dbReference>
<keyword evidence="1" id="KW-0479">Metal-binding</keyword>
<evidence type="ECO:0000313" key="7">
    <source>
        <dbReference type="Proteomes" id="UP000799428"/>
    </source>
</evidence>
<dbReference type="AlphaFoldDB" id="A0A6G1KKG8"/>
<protein>
    <recommendedName>
        <fullName evidence="8">Transcription factor domain-containing protein</fullName>
    </recommendedName>
</protein>
<keyword evidence="7" id="KW-1185">Reference proteome</keyword>
<dbReference type="EMBL" id="MU005765">
    <property type="protein sequence ID" value="KAF2713329.1"/>
    <property type="molecule type" value="Genomic_DNA"/>
</dbReference>